<feature type="short sequence motif" description="'HIGH' region" evidence="13">
    <location>
        <begin position="33"/>
        <end position="43"/>
    </location>
</feature>
<protein>
    <recommendedName>
        <fullName evidence="13">Cysteine--tRNA ligase</fullName>
        <ecNumber evidence="13">6.1.1.16</ecNumber>
    </recommendedName>
    <alternativeName>
        <fullName evidence="13">Cysteinyl-tRNA synthetase</fullName>
        <shortName evidence="13">CysRS</shortName>
    </alternativeName>
</protein>
<comment type="catalytic activity">
    <reaction evidence="12 13">
        <text>tRNA(Cys) + L-cysteine + ATP = L-cysteinyl-tRNA(Cys) + AMP + diphosphate</text>
        <dbReference type="Rhea" id="RHEA:17773"/>
        <dbReference type="Rhea" id="RHEA-COMP:9661"/>
        <dbReference type="Rhea" id="RHEA-COMP:9679"/>
        <dbReference type="ChEBI" id="CHEBI:30616"/>
        <dbReference type="ChEBI" id="CHEBI:33019"/>
        <dbReference type="ChEBI" id="CHEBI:35235"/>
        <dbReference type="ChEBI" id="CHEBI:78442"/>
        <dbReference type="ChEBI" id="CHEBI:78517"/>
        <dbReference type="ChEBI" id="CHEBI:456215"/>
        <dbReference type="EC" id="6.1.1.16"/>
    </reaction>
</comment>
<evidence type="ECO:0000313" key="16">
    <source>
        <dbReference type="Proteomes" id="UP000239204"/>
    </source>
</evidence>
<keyword evidence="10 13" id="KW-0648">Protein biosynthesis</keyword>
<dbReference type="PRINTS" id="PR00983">
    <property type="entry name" value="TRNASYNTHCYS"/>
</dbReference>
<evidence type="ECO:0000256" key="5">
    <source>
        <dbReference type="ARBA" id="ARBA00022598"/>
    </source>
</evidence>
<keyword evidence="9 13" id="KW-0067">ATP-binding</keyword>
<proteinExistence type="inferred from homology"/>
<dbReference type="Proteomes" id="UP000239204">
    <property type="component" value="Unassembled WGS sequence"/>
</dbReference>
<dbReference type="SMART" id="SM00840">
    <property type="entry name" value="DALR_2"/>
    <property type="match status" value="1"/>
</dbReference>
<dbReference type="GO" id="GO:0004817">
    <property type="term" value="F:cysteine-tRNA ligase activity"/>
    <property type="evidence" value="ECO:0007669"/>
    <property type="project" value="UniProtKB-UniRule"/>
</dbReference>
<evidence type="ECO:0000256" key="11">
    <source>
        <dbReference type="ARBA" id="ARBA00023146"/>
    </source>
</evidence>
<evidence type="ECO:0000256" key="12">
    <source>
        <dbReference type="ARBA" id="ARBA00047398"/>
    </source>
</evidence>
<evidence type="ECO:0000256" key="4">
    <source>
        <dbReference type="ARBA" id="ARBA00022490"/>
    </source>
</evidence>
<comment type="subcellular location">
    <subcellularLocation>
        <location evidence="1 13">Cytoplasm</location>
    </subcellularLocation>
</comment>
<evidence type="ECO:0000256" key="3">
    <source>
        <dbReference type="ARBA" id="ARBA00011245"/>
    </source>
</evidence>
<dbReference type="InterPro" id="IPR015273">
    <property type="entry name" value="Cys-tRNA-synt_Ia_DALR"/>
</dbReference>
<feature type="binding site" evidence="13">
    <location>
        <position position="31"/>
    </location>
    <ligand>
        <name>Zn(2+)</name>
        <dbReference type="ChEBI" id="CHEBI:29105"/>
    </ligand>
</feature>
<dbReference type="InterPro" id="IPR009080">
    <property type="entry name" value="tRNAsynth_Ia_anticodon-bd"/>
</dbReference>
<accession>A0A2S7AD02</accession>
<evidence type="ECO:0000256" key="6">
    <source>
        <dbReference type="ARBA" id="ARBA00022723"/>
    </source>
</evidence>
<dbReference type="InterPro" id="IPR056411">
    <property type="entry name" value="CysS_C"/>
</dbReference>
<keyword evidence="5 13" id="KW-0436">Ligase</keyword>
<gene>
    <name evidence="13" type="primary">cysS</name>
    <name evidence="15" type="ORF">XarjCFBP7645_08400</name>
</gene>
<dbReference type="NCBIfam" id="TIGR00435">
    <property type="entry name" value="cysS"/>
    <property type="match status" value="1"/>
</dbReference>
<dbReference type="Gene3D" id="1.20.120.1910">
    <property type="entry name" value="Cysteine-tRNA ligase, C-terminal anti-codon recognition domain"/>
    <property type="match status" value="1"/>
</dbReference>
<feature type="binding site" evidence="13">
    <location>
        <position position="272"/>
    </location>
    <ligand>
        <name>ATP</name>
        <dbReference type="ChEBI" id="CHEBI:30616"/>
    </ligand>
</feature>
<dbReference type="InterPro" id="IPR024909">
    <property type="entry name" value="Cys-tRNA/MSH_ligase"/>
</dbReference>
<dbReference type="InterPro" id="IPR014729">
    <property type="entry name" value="Rossmann-like_a/b/a_fold"/>
</dbReference>
<feature type="binding site" evidence="13">
    <location>
        <position position="240"/>
    </location>
    <ligand>
        <name>Zn(2+)</name>
        <dbReference type="ChEBI" id="CHEBI:29105"/>
    </ligand>
</feature>
<dbReference type="Pfam" id="PF01406">
    <property type="entry name" value="tRNA-synt_1e"/>
    <property type="match status" value="1"/>
</dbReference>
<dbReference type="CDD" id="cd00672">
    <property type="entry name" value="CysRS_core"/>
    <property type="match status" value="1"/>
</dbReference>
<evidence type="ECO:0000256" key="9">
    <source>
        <dbReference type="ARBA" id="ARBA00022840"/>
    </source>
</evidence>
<evidence type="ECO:0000256" key="8">
    <source>
        <dbReference type="ARBA" id="ARBA00022833"/>
    </source>
</evidence>
<dbReference type="Gene3D" id="3.40.50.620">
    <property type="entry name" value="HUPs"/>
    <property type="match status" value="1"/>
</dbReference>
<sequence>MPMSLRLHNNLTRRVEPFAPLDPSSPTLYVCGPTVYNYAHIGNARGPVVFDVLAALLRRRYGALRYARNITDVDDKINAAAQAQGVPISAITDRFAAIYRQDMAALGVLPPGIEPEATAHIPQIVAMIEQLIGNGHAYAAEGHVLFAVASFAHYGKLSRRDPDEMLAGARVDVAPYKRDPGDFVLWKPSSDELPGWDSPWGRGRPGWHIECSAMAAAHLGPTIDIHAGGVDLQFPHHENEIAQSECAHGGATFARFWLHNGMLNFSGAKMSKSLGNIETVHDLIARHPPEALRYALLSAHYRQPLDWSDGLIEQAKNTLDRLYGTVRDLAAAEHAAEITPAQPATIPDEVEAALDDDLNTPLALSVIASIASEARALRTQLAHGSDASAGVAALSGLKSRLLGAGLALGLLQQDPAAWFSRGTDAGDDARITALVEERNTAKKARDFARADAIRTQLADEGIVLEDTPQGVRWKRA</sequence>
<dbReference type="GO" id="GO:0006423">
    <property type="term" value="P:cysteinyl-tRNA aminoacylation"/>
    <property type="evidence" value="ECO:0007669"/>
    <property type="project" value="UniProtKB-UniRule"/>
</dbReference>
<dbReference type="PANTHER" id="PTHR10890:SF3">
    <property type="entry name" value="CYSTEINE--TRNA LIGASE, CYTOPLASMIC"/>
    <property type="match status" value="1"/>
</dbReference>
<keyword evidence="7 13" id="KW-0547">Nucleotide-binding</keyword>
<keyword evidence="6 13" id="KW-0479">Metal-binding</keyword>
<evidence type="ECO:0000256" key="10">
    <source>
        <dbReference type="ARBA" id="ARBA00022917"/>
    </source>
</evidence>
<evidence type="ECO:0000256" key="13">
    <source>
        <dbReference type="HAMAP-Rule" id="MF_00041"/>
    </source>
</evidence>
<reference evidence="15 16" key="1">
    <citation type="submission" date="2016-08" db="EMBL/GenBank/DDBJ databases">
        <title>Evolution of the type three secretion system and type three effector repertoires in Xanthomonas.</title>
        <authorList>
            <person name="Merda D."/>
            <person name="Briand M."/>
            <person name="Bosis E."/>
            <person name="Rousseau C."/>
            <person name="Portier P."/>
            <person name="Jacques M.-A."/>
            <person name="Fischer-Le Saux M."/>
        </authorList>
    </citation>
    <scope>NUCLEOTIDE SEQUENCE [LARGE SCALE GENOMIC DNA]</scope>
    <source>
        <strain evidence="15 16">CFBP 7645</strain>
    </source>
</reference>
<keyword evidence="4 13" id="KW-0963">Cytoplasm</keyword>
<dbReference type="GO" id="GO:0008270">
    <property type="term" value="F:zinc ion binding"/>
    <property type="evidence" value="ECO:0007669"/>
    <property type="project" value="UniProtKB-UniRule"/>
</dbReference>
<dbReference type="AlphaFoldDB" id="A0A2S7AD02"/>
<feature type="short sequence motif" description="'KMSKS' region" evidence="13">
    <location>
        <begin position="269"/>
        <end position="273"/>
    </location>
</feature>
<dbReference type="Pfam" id="PF09190">
    <property type="entry name" value="DALR_2"/>
    <property type="match status" value="1"/>
</dbReference>
<organism evidence="15 16">
    <name type="scientific">Xanthomonas arboricola</name>
    <dbReference type="NCBI Taxonomy" id="56448"/>
    <lineage>
        <taxon>Bacteria</taxon>
        <taxon>Pseudomonadati</taxon>
        <taxon>Pseudomonadota</taxon>
        <taxon>Gammaproteobacteria</taxon>
        <taxon>Lysobacterales</taxon>
        <taxon>Lysobacteraceae</taxon>
        <taxon>Xanthomonas</taxon>
    </lineage>
</organism>
<dbReference type="GO" id="GO:0005524">
    <property type="term" value="F:ATP binding"/>
    <property type="evidence" value="ECO:0007669"/>
    <property type="project" value="UniProtKB-UniRule"/>
</dbReference>
<dbReference type="HAMAP" id="MF_00041">
    <property type="entry name" value="Cys_tRNA_synth"/>
    <property type="match status" value="1"/>
</dbReference>
<dbReference type="FunFam" id="3.40.50.620:FF:000068">
    <property type="entry name" value="Cysteine--tRNA ligase"/>
    <property type="match status" value="1"/>
</dbReference>
<evidence type="ECO:0000256" key="1">
    <source>
        <dbReference type="ARBA" id="ARBA00004496"/>
    </source>
</evidence>
<dbReference type="Pfam" id="PF23493">
    <property type="entry name" value="CysS_C"/>
    <property type="match status" value="1"/>
</dbReference>
<dbReference type="SUPFAM" id="SSF52374">
    <property type="entry name" value="Nucleotidylyl transferase"/>
    <property type="match status" value="1"/>
</dbReference>
<dbReference type="PANTHER" id="PTHR10890">
    <property type="entry name" value="CYSTEINYL-TRNA SYNTHETASE"/>
    <property type="match status" value="1"/>
</dbReference>
<dbReference type="EMBL" id="MIGY01000002">
    <property type="protein sequence ID" value="PPU07634.1"/>
    <property type="molecule type" value="Genomic_DNA"/>
</dbReference>
<evidence type="ECO:0000259" key="14">
    <source>
        <dbReference type="SMART" id="SM00840"/>
    </source>
</evidence>
<keyword evidence="8 13" id="KW-0862">Zinc</keyword>
<feature type="binding site" evidence="13">
    <location>
        <position position="211"/>
    </location>
    <ligand>
        <name>Zn(2+)</name>
        <dbReference type="ChEBI" id="CHEBI:29105"/>
    </ligand>
</feature>
<evidence type="ECO:0000256" key="7">
    <source>
        <dbReference type="ARBA" id="ARBA00022741"/>
    </source>
</evidence>
<feature type="binding site" evidence="13">
    <location>
        <position position="236"/>
    </location>
    <ligand>
        <name>Zn(2+)</name>
        <dbReference type="ChEBI" id="CHEBI:29105"/>
    </ligand>
</feature>
<dbReference type="InterPro" id="IPR032678">
    <property type="entry name" value="tRNA-synt_1_cat_dom"/>
</dbReference>
<comment type="similarity">
    <text evidence="2 13">Belongs to the class-I aminoacyl-tRNA synthetase family.</text>
</comment>
<dbReference type="EC" id="6.1.1.16" evidence="13"/>
<name>A0A2S7AD02_9XANT</name>
<comment type="subunit">
    <text evidence="3 13">Monomer.</text>
</comment>
<comment type="cofactor">
    <cofactor evidence="13">
        <name>Zn(2+)</name>
        <dbReference type="ChEBI" id="CHEBI:29105"/>
    </cofactor>
    <text evidence="13">Binds 1 zinc ion per subunit.</text>
</comment>
<evidence type="ECO:0000313" key="15">
    <source>
        <dbReference type="EMBL" id="PPU07634.1"/>
    </source>
</evidence>
<evidence type="ECO:0000256" key="2">
    <source>
        <dbReference type="ARBA" id="ARBA00005594"/>
    </source>
</evidence>
<keyword evidence="11 13" id="KW-0030">Aminoacyl-tRNA synthetase</keyword>
<dbReference type="GO" id="GO:0005829">
    <property type="term" value="C:cytosol"/>
    <property type="evidence" value="ECO:0007669"/>
    <property type="project" value="TreeGrafter"/>
</dbReference>
<feature type="domain" description="Cysteinyl-tRNA synthetase class Ia DALR" evidence="14">
    <location>
        <begin position="349"/>
        <end position="419"/>
    </location>
</feature>
<comment type="caution">
    <text evidence="15">The sequence shown here is derived from an EMBL/GenBank/DDBJ whole genome shotgun (WGS) entry which is preliminary data.</text>
</comment>
<dbReference type="InterPro" id="IPR015803">
    <property type="entry name" value="Cys-tRNA-ligase"/>
</dbReference>
<dbReference type="SUPFAM" id="SSF47323">
    <property type="entry name" value="Anticodon-binding domain of a subclass of class I aminoacyl-tRNA synthetases"/>
    <property type="match status" value="1"/>
</dbReference>